<evidence type="ECO:0000313" key="3">
    <source>
        <dbReference type="Proteomes" id="UP000644610"/>
    </source>
</evidence>
<evidence type="ECO:0000259" key="1">
    <source>
        <dbReference type="Pfam" id="PF12697"/>
    </source>
</evidence>
<dbReference type="InterPro" id="IPR000073">
    <property type="entry name" value="AB_hydrolase_1"/>
</dbReference>
<comment type="caution">
    <text evidence="2">The sequence shown here is derived from an EMBL/GenBank/DDBJ whole genome shotgun (WGS) entry which is preliminary data.</text>
</comment>
<dbReference type="InterPro" id="IPR050228">
    <property type="entry name" value="Carboxylesterase_BioH"/>
</dbReference>
<dbReference type="PANTHER" id="PTHR43194">
    <property type="entry name" value="HYDROLASE ALPHA/BETA FOLD FAMILY"/>
    <property type="match status" value="1"/>
</dbReference>
<dbReference type="RefSeq" id="WP_203977692.1">
    <property type="nucleotide sequence ID" value="NZ_BAAAKY010000033.1"/>
</dbReference>
<gene>
    <name evidence="2" type="ORF">Psi02_47660</name>
</gene>
<dbReference type="Pfam" id="PF12697">
    <property type="entry name" value="Abhydrolase_6"/>
    <property type="match status" value="1"/>
</dbReference>
<dbReference type="EMBL" id="BOOQ01000031">
    <property type="protein sequence ID" value="GII48342.1"/>
    <property type="molecule type" value="Genomic_DNA"/>
</dbReference>
<dbReference type="AlphaFoldDB" id="A0A8J3UR81"/>
<name>A0A8J3UR81_9ACTN</name>
<proteinExistence type="predicted"/>
<reference evidence="2" key="1">
    <citation type="submission" date="2021-01" db="EMBL/GenBank/DDBJ databases">
        <title>Whole genome shotgun sequence of Planotetraspora silvatica NBRC 100141.</title>
        <authorList>
            <person name="Komaki H."/>
            <person name="Tamura T."/>
        </authorList>
    </citation>
    <scope>NUCLEOTIDE SEQUENCE</scope>
    <source>
        <strain evidence="2">NBRC 100141</strain>
    </source>
</reference>
<feature type="domain" description="AB hydrolase-1" evidence="1">
    <location>
        <begin position="28"/>
        <end position="272"/>
    </location>
</feature>
<dbReference type="PANTHER" id="PTHR43194:SF2">
    <property type="entry name" value="PEROXISOMAL MEMBRANE PROTEIN LPX1"/>
    <property type="match status" value="1"/>
</dbReference>
<dbReference type="InterPro" id="IPR029058">
    <property type="entry name" value="AB_hydrolase_fold"/>
</dbReference>
<accession>A0A8J3UR81</accession>
<dbReference type="Gene3D" id="3.40.50.1820">
    <property type="entry name" value="alpha/beta hydrolase"/>
    <property type="match status" value="1"/>
</dbReference>
<keyword evidence="2" id="KW-0378">Hydrolase</keyword>
<dbReference type="Proteomes" id="UP000644610">
    <property type="component" value="Unassembled WGS sequence"/>
</dbReference>
<keyword evidence="3" id="KW-1185">Reference proteome</keyword>
<protein>
    <submittedName>
        <fullName evidence="2">Alpha/beta hydrolase</fullName>
    </submittedName>
</protein>
<sequence length="280" mass="29905">MHGYTKGRIRSADGTAIGYRRVGRGSGLILMHGGMLAAQHFMKLAGALSDDFTVHVPDRRGRGLSGPHGDDFGVTREVEDLQALVAETGATRVFGLSSGALVALRTALVTPEIDRLALYEPPLSLAGSVPMDWVPRYDREVAAGKIGSALVTAMKGLGAEPVFGRVPRFVLVPLLAIGSRLQRDLPEDDVPIAELVPTEHYDMHIIREVAETIEEYATLRARVLLLGGTKSPAYFGVALKGLATVLPDARSITLPGVGHSAPDDDPLVVARALRDFFGAR</sequence>
<dbReference type="SUPFAM" id="SSF53474">
    <property type="entry name" value="alpha/beta-Hydrolases"/>
    <property type="match status" value="1"/>
</dbReference>
<evidence type="ECO:0000313" key="2">
    <source>
        <dbReference type="EMBL" id="GII48342.1"/>
    </source>
</evidence>
<organism evidence="2 3">
    <name type="scientific">Planotetraspora silvatica</name>
    <dbReference type="NCBI Taxonomy" id="234614"/>
    <lineage>
        <taxon>Bacteria</taxon>
        <taxon>Bacillati</taxon>
        <taxon>Actinomycetota</taxon>
        <taxon>Actinomycetes</taxon>
        <taxon>Streptosporangiales</taxon>
        <taxon>Streptosporangiaceae</taxon>
        <taxon>Planotetraspora</taxon>
    </lineage>
</organism>
<dbReference type="GO" id="GO:0016787">
    <property type="term" value="F:hydrolase activity"/>
    <property type="evidence" value="ECO:0007669"/>
    <property type="project" value="UniProtKB-KW"/>
</dbReference>